<evidence type="ECO:0000256" key="5">
    <source>
        <dbReference type="ARBA" id="ARBA00023065"/>
    </source>
</evidence>
<dbReference type="EMBL" id="CP003742">
    <property type="protein sequence ID" value="AGI70329.1"/>
    <property type="molecule type" value="Genomic_DNA"/>
</dbReference>
<dbReference type="GO" id="GO:0016020">
    <property type="term" value="C:membrane"/>
    <property type="evidence" value="ECO:0007669"/>
    <property type="project" value="UniProtKB-SubCell"/>
</dbReference>
<feature type="domain" description="Ionotropic glutamate receptor C-terminal" evidence="11">
    <location>
        <begin position="90"/>
        <end position="191"/>
    </location>
</feature>
<dbReference type="HOGENOM" id="CLU_019602_21_0_5"/>
<evidence type="ECO:0000259" key="12">
    <source>
        <dbReference type="Pfam" id="PF00497"/>
    </source>
</evidence>
<dbReference type="KEGG" id="oar:OA238_c00530"/>
<keyword evidence="8" id="KW-0325">Glycoprotein</keyword>
<sequence>MREISNQLGREITFEFYESFPAMLSSLEDGLHDGAVANISITADRESYLDFSHPIFDGGIGVLLLDEGGGGSFISALLTRDLLIIVLAALGLLFGSGILMWLLERRAQAYFDRKGSDALFHSFWWSLNLVVNGGFEERVPQTRLGRVFAIILVVSSLFLVSIFVATITLTMTVEALQENVDSINDLEGQRIATIAESTSATFLDTRDLSYVGYGSSNDMFADLEAGQLDAIVFDVPILSYYSNAHAEPATRLLPRIYRRESYGIALPPNSDLAE</sequence>
<keyword evidence="5" id="KW-0406">Ion transport</keyword>
<dbReference type="InterPro" id="IPR001638">
    <property type="entry name" value="Solute-binding_3/MltF_N"/>
</dbReference>
<keyword evidence="4 10" id="KW-1133">Transmembrane helix</keyword>
<feature type="transmembrane region" description="Helical" evidence="10">
    <location>
        <begin position="82"/>
        <end position="103"/>
    </location>
</feature>
<dbReference type="AlphaFoldDB" id="M9RCJ2"/>
<dbReference type="Proteomes" id="UP000004688">
    <property type="component" value="Chromosome"/>
</dbReference>
<dbReference type="GO" id="GO:0015276">
    <property type="term" value="F:ligand-gated monoatomic ion channel activity"/>
    <property type="evidence" value="ECO:0007669"/>
    <property type="project" value="InterPro"/>
</dbReference>
<keyword evidence="2" id="KW-0813">Transport</keyword>
<dbReference type="PANTHER" id="PTHR18966">
    <property type="entry name" value="IONOTROPIC GLUTAMATE RECEPTOR"/>
    <property type="match status" value="1"/>
</dbReference>
<dbReference type="SUPFAM" id="SSF81324">
    <property type="entry name" value="Voltage-gated potassium channels"/>
    <property type="match status" value="1"/>
</dbReference>
<evidence type="ECO:0000256" key="4">
    <source>
        <dbReference type="ARBA" id="ARBA00022989"/>
    </source>
</evidence>
<evidence type="ECO:0000259" key="11">
    <source>
        <dbReference type="Pfam" id="PF00060"/>
    </source>
</evidence>
<evidence type="ECO:0000256" key="6">
    <source>
        <dbReference type="ARBA" id="ARBA00023136"/>
    </source>
</evidence>
<dbReference type="Gene3D" id="1.10.287.70">
    <property type="match status" value="1"/>
</dbReference>
<feature type="domain" description="Solute-binding protein family 3/N-terminal" evidence="12">
    <location>
        <begin position="1"/>
        <end position="67"/>
    </location>
</feature>
<reference evidence="13 14" key="1">
    <citation type="journal article" date="2013" name="PLoS ONE">
        <title>Poles Apart: Arctic and Antarctic Octadecabacter strains Share High Genome Plasticity and a New Type of Xanthorhodopsin.</title>
        <authorList>
            <person name="Vollmers J."/>
            <person name="Voget S."/>
            <person name="Dietrich S."/>
            <person name="Gollnow K."/>
            <person name="Smits M."/>
            <person name="Meyer K."/>
            <person name="Brinkhoff T."/>
            <person name="Simon M."/>
            <person name="Daniel R."/>
        </authorList>
    </citation>
    <scope>NUCLEOTIDE SEQUENCE [LARGE SCALE GENOMIC DNA]</scope>
    <source>
        <strain evidence="13 14">238</strain>
    </source>
</reference>
<organism evidence="13 14">
    <name type="scientific">Octadecabacter arcticus 238</name>
    <dbReference type="NCBI Taxonomy" id="391616"/>
    <lineage>
        <taxon>Bacteria</taxon>
        <taxon>Pseudomonadati</taxon>
        <taxon>Pseudomonadota</taxon>
        <taxon>Alphaproteobacteria</taxon>
        <taxon>Rhodobacterales</taxon>
        <taxon>Roseobacteraceae</taxon>
        <taxon>Octadecabacter</taxon>
    </lineage>
</organism>
<evidence type="ECO:0000256" key="10">
    <source>
        <dbReference type="SAM" id="Phobius"/>
    </source>
</evidence>
<accession>M9RCJ2</accession>
<keyword evidence="6 10" id="KW-0472">Membrane</keyword>
<proteinExistence type="predicted"/>
<dbReference type="OrthoDB" id="9768183at2"/>
<dbReference type="SUPFAM" id="SSF53850">
    <property type="entry name" value="Periplasmic binding protein-like II"/>
    <property type="match status" value="1"/>
</dbReference>
<comment type="subcellular location">
    <subcellularLocation>
        <location evidence="1">Membrane</location>
        <topology evidence="1">Multi-pass membrane protein</topology>
    </subcellularLocation>
</comment>
<dbReference type="Gene3D" id="3.40.190.10">
    <property type="entry name" value="Periplasmic binding protein-like II"/>
    <property type="match status" value="2"/>
</dbReference>
<dbReference type="Pfam" id="PF00060">
    <property type="entry name" value="Lig_chan"/>
    <property type="match status" value="1"/>
</dbReference>
<dbReference type="Pfam" id="PF00497">
    <property type="entry name" value="SBP_bac_3"/>
    <property type="match status" value="1"/>
</dbReference>
<evidence type="ECO:0000256" key="8">
    <source>
        <dbReference type="ARBA" id="ARBA00023180"/>
    </source>
</evidence>
<keyword evidence="14" id="KW-1185">Reference proteome</keyword>
<keyword evidence="7 13" id="KW-0675">Receptor</keyword>
<dbReference type="eggNOG" id="COG0834">
    <property type="taxonomic scope" value="Bacteria"/>
</dbReference>
<evidence type="ECO:0000256" key="2">
    <source>
        <dbReference type="ARBA" id="ARBA00022448"/>
    </source>
</evidence>
<name>M9RCJ2_9RHOB</name>
<dbReference type="STRING" id="391616.OA238_c00530"/>
<evidence type="ECO:0000313" key="13">
    <source>
        <dbReference type="EMBL" id="AGI70329.1"/>
    </source>
</evidence>
<keyword evidence="9" id="KW-0407">Ion channel</keyword>
<evidence type="ECO:0000256" key="1">
    <source>
        <dbReference type="ARBA" id="ARBA00004141"/>
    </source>
</evidence>
<gene>
    <name evidence="13" type="ORF">OA238_c00530</name>
</gene>
<evidence type="ECO:0000256" key="9">
    <source>
        <dbReference type="ARBA" id="ARBA00023303"/>
    </source>
</evidence>
<evidence type="ECO:0000256" key="3">
    <source>
        <dbReference type="ARBA" id="ARBA00022692"/>
    </source>
</evidence>
<keyword evidence="3 10" id="KW-0812">Transmembrane</keyword>
<dbReference type="InterPro" id="IPR001320">
    <property type="entry name" value="Iontro_rcpt_C"/>
</dbReference>
<evidence type="ECO:0000256" key="7">
    <source>
        <dbReference type="ARBA" id="ARBA00023170"/>
    </source>
</evidence>
<evidence type="ECO:0000313" key="14">
    <source>
        <dbReference type="Proteomes" id="UP000004688"/>
    </source>
</evidence>
<feature type="transmembrane region" description="Helical" evidence="10">
    <location>
        <begin position="147"/>
        <end position="169"/>
    </location>
</feature>
<protein>
    <submittedName>
        <fullName evidence="13">Glutamate receptor-like protein</fullName>
    </submittedName>
</protein>
<dbReference type="InterPro" id="IPR015683">
    <property type="entry name" value="Ionotropic_Glu_rcpt"/>
</dbReference>